<dbReference type="GO" id="GO:0003735">
    <property type="term" value="F:structural constituent of ribosome"/>
    <property type="evidence" value="ECO:0007669"/>
    <property type="project" value="InterPro"/>
</dbReference>
<dbReference type="NCBIfam" id="TIGR01030">
    <property type="entry name" value="rpmH_bact"/>
    <property type="match status" value="1"/>
</dbReference>
<evidence type="ECO:0000256" key="2">
    <source>
        <dbReference type="ARBA" id="ARBA00022980"/>
    </source>
</evidence>
<dbReference type="Proteomes" id="UP001153076">
    <property type="component" value="Unassembled WGS sequence"/>
</dbReference>
<keyword evidence="6" id="KW-1185">Reference proteome</keyword>
<dbReference type="InterPro" id="IPR000271">
    <property type="entry name" value="Ribosomal_bL34"/>
</dbReference>
<evidence type="ECO:0000256" key="4">
    <source>
        <dbReference type="ARBA" id="ARBA00035274"/>
    </source>
</evidence>
<gene>
    <name evidence="5" type="ORF">Cgig2_022287</name>
</gene>
<evidence type="ECO:0000256" key="3">
    <source>
        <dbReference type="ARBA" id="ARBA00023274"/>
    </source>
</evidence>
<organism evidence="5 6">
    <name type="scientific">Carnegiea gigantea</name>
    <dbReference type="NCBI Taxonomy" id="171969"/>
    <lineage>
        <taxon>Eukaryota</taxon>
        <taxon>Viridiplantae</taxon>
        <taxon>Streptophyta</taxon>
        <taxon>Embryophyta</taxon>
        <taxon>Tracheophyta</taxon>
        <taxon>Spermatophyta</taxon>
        <taxon>Magnoliopsida</taxon>
        <taxon>eudicotyledons</taxon>
        <taxon>Gunneridae</taxon>
        <taxon>Pentapetalae</taxon>
        <taxon>Caryophyllales</taxon>
        <taxon>Cactineae</taxon>
        <taxon>Cactaceae</taxon>
        <taxon>Cactoideae</taxon>
        <taxon>Echinocereeae</taxon>
        <taxon>Carnegiea</taxon>
    </lineage>
</organism>
<keyword evidence="3" id="KW-0687">Ribonucleoprotein</keyword>
<comment type="similarity">
    <text evidence="1">Belongs to the bacterial ribosomal protein bL34 family.</text>
</comment>
<dbReference type="AlphaFoldDB" id="A0A9Q1QIM5"/>
<comment type="caution">
    <text evidence="5">The sequence shown here is derived from an EMBL/GenBank/DDBJ whole genome shotgun (WGS) entry which is preliminary data.</text>
</comment>
<evidence type="ECO:0000313" key="5">
    <source>
        <dbReference type="EMBL" id="KAJ8442921.1"/>
    </source>
</evidence>
<sequence length="189" mass="21016">MASKTLLRSGASMVTRFLNPGLTQTATNLTRQTLISGPLHLPSKFLPSLSNPSLLFAQNEAVAVKNLCFHGFPLPSSDGKVKEVEDEGLEISKILYPCGQPSLDFFLPDGNSLSLLLYLLYFYSFDLMCICSTANDSSSDPMILFPKRTYQPSTIRRKRTHGYFSRKATKGGRRVIARRIAKGRHRITA</sequence>
<accession>A0A9Q1QIM5</accession>
<evidence type="ECO:0000256" key="1">
    <source>
        <dbReference type="ARBA" id="ARBA00010111"/>
    </source>
</evidence>
<dbReference type="GO" id="GO:0006412">
    <property type="term" value="P:translation"/>
    <property type="evidence" value="ECO:0007669"/>
    <property type="project" value="InterPro"/>
</dbReference>
<dbReference type="GO" id="GO:0005762">
    <property type="term" value="C:mitochondrial large ribosomal subunit"/>
    <property type="evidence" value="ECO:0007669"/>
    <property type="project" value="TreeGrafter"/>
</dbReference>
<dbReference type="OrthoDB" id="431691at2759"/>
<reference evidence="5" key="1">
    <citation type="submission" date="2022-04" db="EMBL/GenBank/DDBJ databases">
        <title>Carnegiea gigantea Genome sequencing and assembly v2.</title>
        <authorList>
            <person name="Copetti D."/>
            <person name="Sanderson M.J."/>
            <person name="Burquez A."/>
            <person name="Wojciechowski M.F."/>
        </authorList>
    </citation>
    <scope>NUCLEOTIDE SEQUENCE</scope>
    <source>
        <strain evidence="5">SGP5-SGP5p</strain>
        <tissue evidence="5">Aerial part</tissue>
    </source>
</reference>
<keyword evidence="2" id="KW-0689">Ribosomal protein</keyword>
<dbReference type="PANTHER" id="PTHR14503">
    <property type="entry name" value="MITOCHONDRIAL RIBOSOMAL PROTEIN 34 FAMILY MEMBER"/>
    <property type="match status" value="1"/>
</dbReference>
<dbReference type="EMBL" id="JAKOGI010000132">
    <property type="protein sequence ID" value="KAJ8442921.1"/>
    <property type="molecule type" value="Genomic_DNA"/>
</dbReference>
<dbReference type="PANTHER" id="PTHR14503:SF12">
    <property type="entry name" value="RIBOSOMAL PROTEIN L34"/>
    <property type="match status" value="1"/>
</dbReference>
<name>A0A9Q1QIM5_9CARY</name>
<proteinExistence type="inferred from homology"/>
<dbReference type="FunFam" id="1.10.287.3980:FF:000001">
    <property type="entry name" value="Mitochondrial ribosomal protein L34"/>
    <property type="match status" value="1"/>
</dbReference>
<protein>
    <recommendedName>
        <fullName evidence="4">Large ribosomal subunit protein bL34m</fullName>
    </recommendedName>
</protein>
<dbReference type="Gene3D" id="1.10.287.3980">
    <property type="match status" value="1"/>
</dbReference>
<dbReference type="Pfam" id="PF00468">
    <property type="entry name" value="Ribosomal_L34"/>
    <property type="match status" value="1"/>
</dbReference>
<dbReference type="HAMAP" id="MF_00391">
    <property type="entry name" value="Ribosomal_bL34"/>
    <property type="match status" value="1"/>
</dbReference>
<evidence type="ECO:0000313" key="6">
    <source>
        <dbReference type="Proteomes" id="UP001153076"/>
    </source>
</evidence>